<accession>A0A4R8LW83</accession>
<comment type="caution">
    <text evidence="3">The sequence shown here is derived from an EMBL/GenBank/DDBJ whole genome shotgun (WGS) entry which is preliminary data.</text>
</comment>
<evidence type="ECO:0000259" key="2">
    <source>
        <dbReference type="Pfam" id="PF22043"/>
    </source>
</evidence>
<keyword evidence="1" id="KW-0732">Signal</keyword>
<name>A0A4R8LW83_9BACT</name>
<dbReference type="EMBL" id="SORI01000043">
    <property type="protein sequence ID" value="TDY52035.1"/>
    <property type="molecule type" value="Genomic_DNA"/>
</dbReference>
<dbReference type="AlphaFoldDB" id="A0A4R8LW83"/>
<dbReference type="InterPro" id="IPR053907">
    <property type="entry name" value="DUF6935"/>
</dbReference>
<feature type="domain" description="DUF6935" evidence="2">
    <location>
        <begin position="27"/>
        <end position="179"/>
    </location>
</feature>
<proteinExistence type="predicted"/>
<dbReference type="Pfam" id="PF22043">
    <property type="entry name" value="DUF6935"/>
    <property type="match status" value="1"/>
</dbReference>
<sequence>MKRILCRTCCLMVLFLSAAWAAECEGALPRTVLEFEMRYRQEGTTPEAAAKLFFDGIFAYMDRSTRAEGRKMLALAMDERPDWDGRATMKLFADRMKSPKTAHIFRSYARGAVPENGYAMDPDNYELVIERTVAGHPKGLQLYLRSGGADYPRVIYMKEVNGFWFIADGSTVKVEVRPPRK</sequence>
<evidence type="ECO:0000313" key="3">
    <source>
        <dbReference type="EMBL" id="TDY52035.1"/>
    </source>
</evidence>
<evidence type="ECO:0000256" key="1">
    <source>
        <dbReference type="SAM" id="SignalP"/>
    </source>
</evidence>
<keyword evidence="4" id="KW-1185">Reference proteome</keyword>
<reference evidence="3 4" key="1">
    <citation type="submission" date="2019-03" db="EMBL/GenBank/DDBJ databases">
        <title>Genomic Encyclopedia of Type Strains, Phase IV (KMG-IV): sequencing the most valuable type-strain genomes for metagenomic binning, comparative biology and taxonomic classification.</title>
        <authorList>
            <person name="Goeker M."/>
        </authorList>
    </citation>
    <scope>NUCLEOTIDE SEQUENCE [LARGE SCALE GENOMIC DNA]</scope>
    <source>
        <strain evidence="3 4">DSM 25964</strain>
    </source>
</reference>
<feature type="signal peptide" evidence="1">
    <location>
        <begin position="1"/>
        <end position="21"/>
    </location>
</feature>
<feature type="chain" id="PRO_5020375170" description="DUF6935 domain-containing protein" evidence="1">
    <location>
        <begin position="22"/>
        <end position="181"/>
    </location>
</feature>
<organism evidence="3 4">
    <name type="scientific">Aminivibrio pyruvatiphilus</name>
    <dbReference type="NCBI Taxonomy" id="1005740"/>
    <lineage>
        <taxon>Bacteria</taxon>
        <taxon>Thermotogati</taxon>
        <taxon>Synergistota</taxon>
        <taxon>Synergistia</taxon>
        <taxon>Synergistales</taxon>
        <taxon>Aminobacteriaceae</taxon>
        <taxon>Aminivibrio</taxon>
    </lineage>
</organism>
<dbReference type="Proteomes" id="UP000295066">
    <property type="component" value="Unassembled WGS sequence"/>
</dbReference>
<gene>
    <name evidence="3" type="ORF">C8D99_1434</name>
</gene>
<evidence type="ECO:0000313" key="4">
    <source>
        <dbReference type="Proteomes" id="UP000295066"/>
    </source>
</evidence>
<dbReference type="RefSeq" id="WP_133959294.1">
    <property type="nucleotide sequence ID" value="NZ_SORI01000043.1"/>
</dbReference>
<protein>
    <recommendedName>
        <fullName evidence="2">DUF6935 domain-containing protein</fullName>
    </recommendedName>
</protein>
<dbReference type="OrthoDB" id="980987at2"/>